<feature type="compositionally biased region" description="Polar residues" evidence="1">
    <location>
        <begin position="981"/>
        <end position="991"/>
    </location>
</feature>
<feature type="compositionally biased region" description="Pro residues" evidence="1">
    <location>
        <begin position="993"/>
        <end position="1006"/>
    </location>
</feature>
<evidence type="ECO:0000313" key="4">
    <source>
        <dbReference type="EMBL" id="XBG66632.1"/>
    </source>
</evidence>
<name>A0AAU7BZV7_9RICK</name>
<feature type="compositionally biased region" description="Acidic residues" evidence="1">
    <location>
        <begin position="1447"/>
        <end position="1472"/>
    </location>
</feature>
<dbReference type="InterPro" id="IPR005546">
    <property type="entry name" value="Autotransporte_beta"/>
</dbReference>
<proteinExistence type="predicted"/>
<feature type="signal peptide" evidence="2">
    <location>
        <begin position="1"/>
        <end position="33"/>
    </location>
</feature>
<dbReference type="Pfam" id="PF22203">
    <property type="entry name" value="Sca2"/>
    <property type="match status" value="1"/>
</dbReference>
<dbReference type="RefSeq" id="WP_347939254.1">
    <property type="nucleotide sequence ID" value="NZ_CP157197.1"/>
</dbReference>
<feature type="chain" id="PRO_5043694556" evidence="2">
    <location>
        <begin position="34"/>
        <end position="1821"/>
    </location>
</feature>
<organism evidence="4">
    <name type="scientific">Rickettsia oklahomensis</name>
    <dbReference type="NCBI Taxonomy" id="3141789"/>
    <lineage>
        <taxon>Bacteria</taxon>
        <taxon>Pseudomonadati</taxon>
        <taxon>Pseudomonadota</taxon>
        <taxon>Alphaproteobacteria</taxon>
        <taxon>Rickettsiales</taxon>
        <taxon>Rickettsiaceae</taxon>
        <taxon>Rickettsieae</taxon>
        <taxon>Rickettsia</taxon>
        <taxon>belli group</taxon>
    </lineage>
</organism>
<feature type="compositionally biased region" description="Basic and acidic residues" evidence="1">
    <location>
        <begin position="1400"/>
        <end position="1412"/>
    </location>
</feature>
<evidence type="ECO:0000256" key="1">
    <source>
        <dbReference type="SAM" id="MobiDB-lite"/>
    </source>
</evidence>
<evidence type="ECO:0000256" key="2">
    <source>
        <dbReference type="SAM" id="SignalP"/>
    </source>
</evidence>
<feature type="domain" description="Autotransporter" evidence="3">
    <location>
        <begin position="1542"/>
        <end position="1821"/>
    </location>
</feature>
<accession>A0AAU7BZV7</accession>
<feature type="compositionally biased region" description="Low complexity" evidence="1">
    <location>
        <begin position="1374"/>
        <end position="1387"/>
    </location>
</feature>
<feature type="compositionally biased region" description="Basic and acidic residues" evidence="1">
    <location>
        <begin position="1323"/>
        <end position="1334"/>
    </location>
</feature>
<protein>
    <submittedName>
        <fullName evidence="4">Autotransporter outer membrane beta-barrel domain-containing protein</fullName>
    </submittedName>
</protein>
<dbReference type="PROSITE" id="PS51208">
    <property type="entry name" value="AUTOTRANSPORTER"/>
    <property type="match status" value="1"/>
</dbReference>
<keyword evidence="2" id="KW-0732">Signal</keyword>
<dbReference type="SUPFAM" id="SSF103515">
    <property type="entry name" value="Autotransporter"/>
    <property type="match status" value="1"/>
</dbReference>
<dbReference type="KEGG" id="rof:AAGW17_01945"/>
<dbReference type="Gene3D" id="2.40.128.130">
    <property type="entry name" value="Autotransporter beta-domain"/>
    <property type="match status" value="1"/>
</dbReference>
<dbReference type="SMART" id="SM00869">
    <property type="entry name" value="Autotransporter"/>
    <property type="match status" value="1"/>
</dbReference>
<dbReference type="SUPFAM" id="SSF101447">
    <property type="entry name" value="Formin homology 2 domain (FH2 domain)"/>
    <property type="match status" value="1"/>
</dbReference>
<gene>
    <name evidence="4" type="ORF">AAGW17_01945</name>
</gene>
<evidence type="ECO:0000259" key="3">
    <source>
        <dbReference type="PROSITE" id="PS51208"/>
    </source>
</evidence>
<dbReference type="Pfam" id="PF03797">
    <property type="entry name" value="Autotransporter"/>
    <property type="match status" value="1"/>
</dbReference>
<feature type="region of interest" description="Disordered" evidence="1">
    <location>
        <begin position="1308"/>
        <end position="1473"/>
    </location>
</feature>
<reference evidence="4" key="1">
    <citation type="submission" date="2024-05" db="EMBL/GenBank/DDBJ databases">
        <title>Characterization of a novel Rickettsia species. (Rickettsia oklahomia sp. nov.) from Amblyomma americanum ticks.</title>
        <authorList>
            <person name="Korla P.K."/>
            <person name="Karounos M."/>
            <person name="Wilson J.M."/>
            <person name="Little S.E."/>
            <person name="Qurollo B.A."/>
        </authorList>
    </citation>
    <scope>NUCLEOTIDE SEQUENCE</scope>
    <source>
        <strain evidence="4">Oklahoma-10</strain>
    </source>
</reference>
<feature type="compositionally biased region" description="Low complexity" evidence="1">
    <location>
        <begin position="1413"/>
        <end position="1426"/>
    </location>
</feature>
<feature type="region of interest" description="Disordered" evidence="1">
    <location>
        <begin position="651"/>
        <end position="673"/>
    </location>
</feature>
<sequence length="1821" mass="206466">MHSQGFNSKKYALAFFMSTCLLAGSFLSTSARAASFTQLANITPALSNLSEVQQKNTWNKYSLVTKQAAWKAAKLVPNLNQAILDVQNGFDPNLLSDPNKNVRHKAREKNAEITLYIKQIAEPDYDKKFNEYIKRGVIPTHEEAGQSLGIDYDVRKTNNKIEKDQKVRRAEKDKKAIIDRYIDLVRIALIETDYTNTGRVPELAELMQRLNIDKTTAKLRRTAIRHQVMENKKAELITIGKVPTQEELNKLFGKDKESNDKQYSKNIRQTVMQNKKQKYIETTTIPKTQEIMQEFNIDKELANRYLKQIKTEIEIKNQSENNQKTTKPLTQHSRTTINTAESQFPFYTGRKEKQKYSFDPRRTFESLLKGKGQNYTQSQQNIYKIIQQEANIEEFKNLIKTDPIAALNLEVDSIYKKEAVDTILSNFNNTFIQKILFSDDNGKLDFNTNINVKDKPILKELLKNSSEEQRNKIIQNISKYAQENIIPLVFKGEIRHDKLSDLLKLAAITDKSIVQELLTLQLELKNDLHSHNAQGNGITPEVIKAINAVLRERNAIEKDLSSSEIMKLANSFKTQAFEDSIRIMTSSEQELTKQIYDLFGLHVNDNTTQPPSLPPPPPPLPVFGINPYLNKLQNIPQLHALYDQFIQNNKSQNQKKPHKNIIKSNTPKRSEPKTEYAKLYKQYRAETGGHKADDLQDQLIKKQSDITNVIRQILTASYAEQGINTEDLITLFGNPNPEVTEKAKGVFVSLVQDPYIQDLTATGKKAITSEVILQNLFNEDSDDAVERILLSSCKISKELKQPIVYELNKSKLIRELESKQNPFQQLKFAYENSGILGQRFDTQIATLIKNPDILTINEQITFLTQENNKLKKVINSDQAAQAKLDALKTAILNTIKFEELTTTNLSQNDFIAIVKAKEPELLKEFLKATIIKQESNNNLDQLRLALPSFTGMSDQQVRLLANKLNMSVILNALKEYAQENTKNPVHTSNISPGAPPPPPPPPPPPGSKMLQLTYLTKLGITEDWINRIHKLNENTNKRTSTAAPKVYEFKSDIAVRYNELALSGHKSAGHKAKYSDTNLLEKAMVESIALEHSKNVSEANQNKEYFDKIQEAISTMYSSFTGPRTEIGQEVHNIYTSKLLELTQDKEFIRYVEDNIKPNKKRKDELMKAFASASSNLPRTAIEQDIHNIYTQKYTEEVIKAANSDFIGPRTAIEQDIQKHIEETVIEAFNTAHTDFIGPRTEIGQEVHNIYKEKLLESIKDKDLLCFVEQLLVESTELAQKHGIDIKLENKDKKKLLVDKIKQRFSPQENAVKNDASLTESGTQHEDNNKKLEVSDSQTILPSSLSDSNNSKNDASSTESDIQHEDNNKKLEVSDSQTTLSSSLSDSNDSKNDVSSTESDTQHEDNNKKLEVSDLQTTLSSSLSDSNDSKNDQSSDDTKSLLALSSSDEEDEGYETDEQELEENNNTTEEELKDIPLETKDEANMSLETVRQDEAVLKISKDTNNKVAVLVKATSTLHKHVHPSILTNRLNIGAIAAGDDEEASINRGLWISGLYGINKQSTWKNIPKYQGSTTGITIGVDAEFINSNDVMGIAYSRLASQVKYNKNLGKTAVNGHLLSIYGLKELNNSFLLQAITSYGHNYIKNKSISTNNIIGKYQNNNISFESSLNYKYRTKYDLYLIPNIGFKYDYSRASNYKEYNVDIENLMIQKKSHQSFESSLGGKIVFKPIATISDIVLTSSLYGNIEHHFNNKNTKVNAKATFKGQTLQETIILPKQPKLGYNIGSTILMSRKNINILLEYNYYTHRKYQSHQGLVKLKVNL</sequence>
<dbReference type="InterPro" id="IPR054014">
    <property type="entry name" value="Sca2"/>
</dbReference>
<dbReference type="EMBL" id="CP157197">
    <property type="protein sequence ID" value="XBG66632.1"/>
    <property type="molecule type" value="Genomic_DNA"/>
</dbReference>
<dbReference type="InterPro" id="IPR036709">
    <property type="entry name" value="Autotransporte_beta_dom_sf"/>
</dbReference>
<feature type="compositionally biased region" description="Low complexity" evidence="1">
    <location>
        <begin position="1343"/>
        <end position="1357"/>
    </location>
</feature>
<feature type="compositionally biased region" description="Basic and acidic residues" evidence="1">
    <location>
        <begin position="1427"/>
        <end position="1439"/>
    </location>
</feature>
<feature type="region of interest" description="Disordered" evidence="1">
    <location>
        <begin position="981"/>
        <end position="1008"/>
    </location>
</feature>
<feature type="compositionally biased region" description="Polar residues" evidence="1">
    <location>
        <begin position="1308"/>
        <end position="1322"/>
    </location>
</feature>
<feature type="compositionally biased region" description="Basic and acidic residues" evidence="1">
    <location>
        <begin position="1361"/>
        <end position="1373"/>
    </location>
</feature>